<evidence type="ECO:0000256" key="8">
    <source>
        <dbReference type="HAMAP-Rule" id="MF_01416"/>
    </source>
</evidence>
<evidence type="ECO:0000256" key="2">
    <source>
        <dbReference type="ARBA" id="ARBA00022448"/>
    </source>
</evidence>
<dbReference type="GO" id="GO:0046933">
    <property type="term" value="F:proton-transporting ATP synthase activity, rotational mechanism"/>
    <property type="evidence" value="ECO:0007669"/>
    <property type="project" value="UniProtKB-UniRule"/>
</dbReference>
<dbReference type="NCBIfam" id="TIGR01145">
    <property type="entry name" value="ATP_synt_delta"/>
    <property type="match status" value="1"/>
</dbReference>
<keyword evidence="4 8" id="KW-0406">Ion transport</keyword>
<dbReference type="EMBL" id="AVPT01000032">
    <property type="protein sequence ID" value="KGM53948.1"/>
    <property type="molecule type" value="Genomic_DNA"/>
</dbReference>
<keyword evidence="6 8" id="KW-0139">CF(1)</keyword>
<dbReference type="Pfam" id="PF00213">
    <property type="entry name" value="OSCP"/>
    <property type="match status" value="1"/>
</dbReference>
<dbReference type="PRINTS" id="PR00125">
    <property type="entry name" value="ATPASEDELTA"/>
</dbReference>
<comment type="function">
    <text evidence="8">F(1)F(0) ATP synthase produces ATP from ADP in the presence of a proton or sodium gradient. F-type ATPases consist of two structural domains, F(1) containing the extramembraneous catalytic core and F(0) containing the membrane proton channel, linked together by a central stalk and a peripheral stalk. During catalysis, ATP synthesis in the catalytic domain of F(1) is coupled via a rotary mechanism of the central stalk subunits to proton translocation.</text>
</comment>
<comment type="similarity">
    <text evidence="8">Belongs to the ATPase delta chain family.</text>
</comment>
<keyword evidence="10" id="KW-1185">Reference proteome</keyword>
<dbReference type="eggNOG" id="COG0712">
    <property type="taxonomic scope" value="Bacteria"/>
</dbReference>
<protein>
    <recommendedName>
        <fullName evidence="8">ATP synthase subunit delta</fullName>
    </recommendedName>
    <alternativeName>
        <fullName evidence="8">ATP synthase F(1) sector subunit delta</fullName>
    </alternativeName>
    <alternativeName>
        <fullName evidence="8">F-type ATPase subunit delta</fullName>
        <shortName evidence="8">F-ATPase subunit delta</shortName>
    </alternativeName>
</protein>
<evidence type="ECO:0000256" key="7">
    <source>
        <dbReference type="ARBA" id="ARBA00023310"/>
    </source>
</evidence>
<dbReference type="GO" id="GO:0045259">
    <property type="term" value="C:proton-transporting ATP synthase complex"/>
    <property type="evidence" value="ECO:0007669"/>
    <property type="project" value="UniProtKB-KW"/>
</dbReference>
<dbReference type="STRING" id="913325.N799_13540"/>
<evidence type="ECO:0000256" key="5">
    <source>
        <dbReference type="ARBA" id="ARBA00023136"/>
    </source>
</evidence>
<reference evidence="9 10" key="1">
    <citation type="journal article" date="2015" name="Stand. Genomic Sci.">
        <title>Genomic information of the arsenic-resistant bacterium Lysobacter arseniciresistens type strain ZS79(T) and comparison of Lysobacter draft genomes.</title>
        <authorList>
            <person name="Liu L."/>
            <person name="Zhang S."/>
            <person name="Luo M."/>
            <person name="Wang G."/>
        </authorList>
    </citation>
    <scope>NUCLEOTIDE SEQUENCE [LARGE SCALE GENOMIC DNA]</scope>
    <source>
        <strain evidence="9 10">ZS79</strain>
    </source>
</reference>
<gene>
    <name evidence="8" type="primary">atpH</name>
    <name evidence="9" type="ORF">N799_13540</name>
</gene>
<comment type="function">
    <text evidence="8">This protein is part of the stalk that links CF(0) to CF(1). It either transmits conformational changes from CF(0) to CF(1) or is implicated in proton conduction.</text>
</comment>
<dbReference type="InterPro" id="IPR000711">
    <property type="entry name" value="ATPase_OSCP/dsu"/>
</dbReference>
<evidence type="ECO:0000256" key="3">
    <source>
        <dbReference type="ARBA" id="ARBA00022781"/>
    </source>
</evidence>
<sequence>MSQSLTLARPYARAAFAASRNDGRAASWSQALAFAAQVAADPRVQSLLSHPRLSNDDAVALLATDGADDELRRFIGLLAENHRLALLPEIAGLFEQLRAEAERIVKARVTAASELPAAELESIRAGLKRRFGREVEIETAVDPSLIGGAVIDAGDVVIDGSLKGKLERLQGALAH</sequence>
<dbReference type="AlphaFoldDB" id="A0A0A0EV06"/>
<proteinExistence type="inferred from homology"/>
<keyword evidence="2 8" id="KW-0813">Transport</keyword>
<evidence type="ECO:0000313" key="10">
    <source>
        <dbReference type="Proteomes" id="UP000029989"/>
    </source>
</evidence>
<dbReference type="Proteomes" id="UP000029989">
    <property type="component" value="Unassembled WGS sequence"/>
</dbReference>
<comment type="caution">
    <text evidence="9">The sequence shown here is derived from an EMBL/GenBank/DDBJ whole genome shotgun (WGS) entry which is preliminary data.</text>
</comment>
<dbReference type="NCBIfam" id="NF004402">
    <property type="entry name" value="PRK05758.2-2"/>
    <property type="match status" value="1"/>
</dbReference>
<dbReference type="GO" id="GO:0005886">
    <property type="term" value="C:plasma membrane"/>
    <property type="evidence" value="ECO:0007669"/>
    <property type="project" value="UniProtKB-SubCell"/>
</dbReference>
<dbReference type="Gene3D" id="1.10.520.20">
    <property type="entry name" value="N-terminal domain of the delta subunit of the F1F0-ATP synthase"/>
    <property type="match status" value="1"/>
</dbReference>
<dbReference type="PANTHER" id="PTHR11910">
    <property type="entry name" value="ATP SYNTHASE DELTA CHAIN"/>
    <property type="match status" value="1"/>
</dbReference>
<accession>A0A0A0EV06</accession>
<dbReference type="OrthoDB" id="9816221at2"/>
<keyword evidence="7 8" id="KW-0066">ATP synthesis</keyword>
<keyword evidence="8" id="KW-1003">Cell membrane</keyword>
<dbReference type="RefSeq" id="WP_036212930.1">
    <property type="nucleotide sequence ID" value="NZ_AVPT01000032.1"/>
</dbReference>
<dbReference type="HAMAP" id="MF_01416">
    <property type="entry name" value="ATP_synth_delta_bact"/>
    <property type="match status" value="1"/>
</dbReference>
<evidence type="ECO:0000313" key="9">
    <source>
        <dbReference type="EMBL" id="KGM53948.1"/>
    </source>
</evidence>
<dbReference type="InterPro" id="IPR026015">
    <property type="entry name" value="ATP_synth_OSCP/delta_N_sf"/>
</dbReference>
<comment type="subcellular location">
    <subcellularLocation>
        <location evidence="8">Cell membrane</location>
        <topology evidence="8">Peripheral membrane protein</topology>
    </subcellularLocation>
    <subcellularLocation>
        <location evidence="1">Membrane</location>
    </subcellularLocation>
</comment>
<evidence type="ECO:0000256" key="4">
    <source>
        <dbReference type="ARBA" id="ARBA00023065"/>
    </source>
</evidence>
<dbReference type="SUPFAM" id="SSF47928">
    <property type="entry name" value="N-terminal domain of the delta subunit of the F1F0-ATP synthase"/>
    <property type="match status" value="1"/>
</dbReference>
<keyword evidence="5 8" id="KW-0472">Membrane</keyword>
<organism evidence="9 10">
    <name type="scientific">Lysobacter arseniciresistens ZS79</name>
    <dbReference type="NCBI Taxonomy" id="913325"/>
    <lineage>
        <taxon>Bacteria</taxon>
        <taxon>Pseudomonadati</taxon>
        <taxon>Pseudomonadota</taxon>
        <taxon>Gammaproteobacteria</taxon>
        <taxon>Lysobacterales</taxon>
        <taxon>Lysobacteraceae</taxon>
        <taxon>Novilysobacter</taxon>
    </lineage>
</organism>
<evidence type="ECO:0000256" key="6">
    <source>
        <dbReference type="ARBA" id="ARBA00023196"/>
    </source>
</evidence>
<name>A0A0A0EV06_9GAMM</name>
<evidence type="ECO:0000256" key="1">
    <source>
        <dbReference type="ARBA" id="ARBA00004370"/>
    </source>
</evidence>
<keyword evidence="3 8" id="KW-0375">Hydrogen ion transport</keyword>